<dbReference type="GO" id="GO:0003677">
    <property type="term" value="F:DNA binding"/>
    <property type="evidence" value="ECO:0007669"/>
    <property type="project" value="InterPro"/>
</dbReference>
<evidence type="ECO:0000313" key="2">
    <source>
        <dbReference type="EMBL" id="MQS00215.1"/>
    </source>
</evidence>
<protein>
    <submittedName>
        <fullName evidence="2">Helix-turn-helix domain-containing protein</fullName>
    </submittedName>
</protein>
<sequence>MTRRNDILTQYDNKDVAGLTHPSRTRLNTMSPLAAIIGRNVRRRRIECDFSLSVLVERTEIALDDLQAIENEHVRPEPEQLLALARALDVSPSALLTEE</sequence>
<dbReference type="RefSeq" id="WP_153431978.1">
    <property type="nucleotide sequence ID" value="NZ_WIPH01000073.1"/>
</dbReference>
<dbReference type="PROSITE" id="PS50943">
    <property type="entry name" value="HTH_CROC1"/>
    <property type="match status" value="1"/>
</dbReference>
<comment type="caution">
    <text evidence="2">The sequence shown here is derived from an EMBL/GenBank/DDBJ whole genome shotgun (WGS) entry which is preliminary data.</text>
</comment>
<organism evidence="2 3">
    <name type="scientific">Gluconobacter aidae</name>
    <dbReference type="NCBI Taxonomy" id="2662454"/>
    <lineage>
        <taxon>Bacteria</taxon>
        <taxon>Pseudomonadati</taxon>
        <taxon>Pseudomonadota</taxon>
        <taxon>Alphaproteobacteria</taxon>
        <taxon>Acetobacterales</taxon>
        <taxon>Acetobacteraceae</taxon>
        <taxon>Gluconobacter</taxon>
    </lineage>
</organism>
<dbReference type="InterPro" id="IPR010982">
    <property type="entry name" value="Lambda_DNA-bd_dom_sf"/>
</dbReference>
<dbReference type="InterPro" id="IPR001387">
    <property type="entry name" value="Cro/C1-type_HTH"/>
</dbReference>
<proteinExistence type="predicted"/>
<dbReference type="Proteomes" id="UP000432209">
    <property type="component" value="Unassembled WGS sequence"/>
</dbReference>
<reference evidence="2 3" key="1">
    <citation type="submission" date="2019-10" db="EMBL/GenBank/DDBJ databases">
        <title>Gluconobacter aidae sp. nov., a novel species of acetic acid bacteria isolated in Thailand.</title>
        <authorList>
            <person name="Yukphan P."/>
            <person name="Charoenyingcharoen P."/>
            <person name="Malimas S."/>
            <person name="Muramatsu Y."/>
            <person name="Nakagawa Y."/>
            <person name="Tanasupawat S."/>
            <person name="Yamada Y."/>
        </authorList>
    </citation>
    <scope>NUCLEOTIDE SEQUENCE [LARGE SCALE GENOMIC DNA]</scope>
    <source>
        <strain evidence="2 3">AC10</strain>
    </source>
</reference>
<feature type="domain" description="HTH cro/C1-type" evidence="1">
    <location>
        <begin position="41"/>
        <end position="95"/>
    </location>
</feature>
<evidence type="ECO:0000313" key="3">
    <source>
        <dbReference type="Proteomes" id="UP000432209"/>
    </source>
</evidence>
<dbReference type="CDD" id="cd00093">
    <property type="entry name" value="HTH_XRE"/>
    <property type="match status" value="1"/>
</dbReference>
<evidence type="ECO:0000259" key="1">
    <source>
        <dbReference type="PROSITE" id="PS50943"/>
    </source>
</evidence>
<dbReference type="EMBL" id="WIPH01000073">
    <property type="protein sequence ID" value="MQS00215.1"/>
    <property type="molecule type" value="Genomic_DNA"/>
</dbReference>
<dbReference type="SMART" id="SM00530">
    <property type="entry name" value="HTH_XRE"/>
    <property type="match status" value="1"/>
</dbReference>
<dbReference type="AlphaFoldDB" id="A0A7X1VPA2"/>
<dbReference type="SUPFAM" id="SSF47413">
    <property type="entry name" value="lambda repressor-like DNA-binding domains"/>
    <property type="match status" value="1"/>
</dbReference>
<name>A0A7X1VPA2_9PROT</name>
<gene>
    <name evidence="2" type="ORF">GFJ39_13735</name>
</gene>
<accession>A0A7X1VPA2</accession>
<dbReference type="Gene3D" id="1.10.260.40">
    <property type="entry name" value="lambda repressor-like DNA-binding domains"/>
    <property type="match status" value="1"/>
</dbReference>
<keyword evidence="3" id="KW-1185">Reference proteome</keyword>